<organism evidence="1 2">
    <name type="scientific">Salmonella typhimurium (strain 14028s / SGSC 2262)</name>
    <dbReference type="NCBI Taxonomy" id="588858"/>
    <lineage>
        <taxon>Bacteria</taxon>
        <taxon>Pseudomonadati</taxon>
        <taxon>Pseudomonadota</taxon>
        <taxon>Gammaproteobacteria</taxon>
        <taxon>Enterobacterales</taxon>
        <taxon>Enterobacteriaceae</taxon>
        <taxon>Salmonella</taxon>
    </lineage>
</organism>
<dbReference type="HOGENOM" id="CLU_3084574_0_0_6"/>
<dbReference type="KEGG" id="seo:STM14_2651"/>
<reference evidence="1 2" key="1">
    <citation type="journal article" date="2010" name="J. Bacteriol.">
        <title>Short-term signatures of evolutionary change in the Salmonella enterica serovar typhimurium 14028 genome.</title>
        <authorList>
            <person name="Jarvik T."/>
            <person name="Smillie C."/>
            <person name="Groisman E.A."/>
            <person name="Ochman H."/>
        </authorList>
    </citation>
    <scope>NUCLEOTIDE SEQUENCE [LARGE SCALE GENOMIC DNA]</scope>
    <source>
        <strain evidence="2">14028s / SGSC 2262</strain>
    </source>
</reference>
<sequence length="52" mass="5798">MNFRSLTIISDRDDNLSAINFNVVCGSFKRARSRANRVVKAVNKKGSLKGIE</sequence>
<gene>
    <name evidence="1" type="ordered locus">STM14_2651</name>
</gene>
<dbReference type="EMBL" id="CP001363">
    <property type="protein sequence ID" value="ACY89094.1"/>
    <property type="molecule type" value="Genomic_DNA"/>
</dbReference>
<dbReference type="AlphaFoldDB" id="A0A0F6B3K4"/>
<name>A0A0F6B3K4_SALT1</name>
<keyword evidence="2" id="KW-1185">Reference proteome</keyword>
<proteinExistence type="predicted"/>
<accession>A0A0F6B3K4</accession>
<evidence type="ECO:0000313" key="2">
    <source>
        <dbReference type="Proteomes" id="UP000002695"/>
    </source>
</evidence>
<protein>
    <submittedName>
        <fullName evidence="1">Uncharacterized protein</fullName>
    </submittedName>
</protein>
<evidence type="ECO:0000313" key="1">
    <source>
        <dbReference type="EMBL" id="ACY89094.1"/>
    </source>
</evidence>
<dbReference type="Proteomes" id="UP000002695">
    <property type="component" value="Chromosome"/>
</dbReference>